<evidence type="ECO:0000256" key="7">
    <source>
        <dbReference type="ARBA" id="ARBA00038093"/>
    </source>
</evidence>
<comment type="similarity">
    <text evidence="7">Belongs to the PINc/VapC protein family.</text>
</comment>
<dbReference type="GO" id="GO:0004540">
    <property type="term" value="F:RNA nuclease activity"/>
    <property type="evidence" value="ECO:0007669"/>
    <property type="project" value="InterPro"/>
</dbReference>
<dbReference type="InterPro" id="IPR050556">
    <property type="entry name" value="Type_II_TA_system_RNase"/>
</dbReference>
<dbReference type="GO" id="GO:0016787">
    <property type="term" value="F:hydrolase activity"/>
    <property type="evidence" value="ECO:0007669"/>
    <property type="project" value="UniProtKB-KW"/>
</dbReference>
<accession>A0A6J7MGQ7</accession>
<reference evidence="9" key="1">
    <citation type="submission" date="2020-05" db="EMBL/GenBank/DDBJ databases">
        <authorList>
            <person name="Chiriac C."/>
            <person name="Salcher M."/>
            <person name="Ghai R."/>
            <person name="Kavagutti S V."/>
        </authorList>
    </citation>
    <scope>NUCLEOTIDE SEQUENCE</scope>
</reference>
<dbReference type="EMBL" id="CAFBOM010000042">
    <property type="protein sequence ID" value="CAB4979015.1"/>
    <property type="molecule type" value="Genomic_DNA"/>
</dbReference>
<evidence type="ECO:0000256" key="3">
    <source>
        <dbReference type="ARBA" id="ARBA00022722"/>
    </source>
</evidence>
<dbReference type="PANTHER" id="PTHR33653:SF1">
    <property type="entry name" value="RIBONUCLEASE VAPC2"/>
    <property type="match status" value="1"/>
</dbReference>
<gene>
    <name evidence="9" type="ORF">UFOPK3957_00374</name>
    <name evidence="10" type="ORF">UFOPK4061_00653</name>
</gene>
<evidence type="ECO:0000313" key="10">
    <source>
        <dbReference type="EMBL" id="CAB5006416.1"/>
    </source>
</evidence>
<evidence type="ECO:0000256" key="1">
    <source>
        <dbReference type="ARBA" id="ARBA00001946"/>
    </source>
</evidence>
<feature type="domain" description="PIN" evidence="8">
    <location>
        <begin position="20"/>
        <end position="130"/>
    </location>
</feature>
<keyword evidence="4" id="KW-0479">Metal-binding</keyword>
<sequence>MTSEGNALSYGLSKARSAGLLDTSVVIAMARGLDPELLPDESFISTITLAELSVGPLVAHTLEERMARQLVLQQVEADFTALPFSAEAARKYGKIAGALRASGRTGRARAFDTLIAAIASAHDLPIYTANPTDFDLISDVVVKAVPSPG</sequence>
<keyword evidence="3" id="KW-0540">Nuclease</keyword>
<name>A0A6J7MGQ7_9ZZZZ</name>
<keyword evidence="5" id="KW-0378">Hydrolase</keyword>
<evidence type="ECO:0000313" key="9">
    <source>
        <dbReference type="EMBL" id="CAB4979015.1"/>
    </source>
</evidence>
<dbReference type="GO" id="GO:0046872">
    <property type="term" value="F:metal ion binding"/>
    <property type="evidence" value="ECO:0007669"/>
    <property type="project" value="UniProtKB-KW"/>
</dbReference>
<dbReference type="CDD" id="cd18732">
    <property type="entry name" value="PIN_MtVapC4-C5_like"/>
    <property type="match status" value="1"/>
</dbReference>
<dbReference type="InterPro" id="IPR029060">
    <property type="entry name" value="PIN-like_dom_sf"/>
</dbReference>
<dbReference type="PANTHER" id="PTHR33653">
    <property type="entry name" value="RIBONUCLEASE VAPC2"/>
    <property type="match status" value="1"/>
</dbReference>
<dbReference type="HAMAP" id="MF_00265">
    <property type="entry name" value="VapC_Nob1"/>
    <property type="match status" value="1"/>
</dbReference>
<keyword evidence="2" id="KW-1277">Toxin-antitoxin system</keyword>
<dbReference type="SUPFAM" id="SSF88723">
    <property type="entry name" value="PIN domain-like"/>
    <property type="match status" value="1"/>
</dbReference>
<dbReference type="Pfam" id="PF01850">
    <property type="entry name" value="PIN"/>
    <property type="match status" value="1"/>
</dbReference>
<dbReference type="InterPro" id="IPR002716">
    <property type="entry name" value="PIN_dom"/>
</dbReference>
<dbReference type="EMBL" id="CAFBPD010000097">
    <property type="protein sequence ID" value="CAB5006416.1"/>
    <property type="molecule type" value="Genomic_DNA"/>
</dbReference>
<evidence type="ECO:0000256" key="2">
    <source>
        <dbReference type="ARBA" id="ARBA00022649"/>
    </source>
</evidence>
<proteinExistence type="inferred from homology"/>
<dbReference type="AlphaFoldDB" id="A0A6J7MGQ7"/>
<protein>
    <submittedName>
        <fullName evidence="9">Unannotated protein</fullName>
    </submittedName>
</protein>
<evidence type="ECO:0000256" key="4">
    <source>
        <dbReference type="ARBA" id="ARBA00022723"/>
    </source>
</evidence>
<evidence type="ECO:0000256" key="6">
    <source>
        <dbReference type="ARBA" id="ARBA00022842"/>
    </source>
</evidence>
<comment type="cofactor">
    <cofactor evidence="1">
        <name>Mg(2+)</name>
        <dbReference type="ChEBI" id="CHEBI:18420"/>
    </cofactor>
</comment>
<evidence type="ECO:0000256" key="5">
    <source>
        <dbReference type="ARBA" id="ARBA00022801"/>
    </source>
</evidence>
<dbReference type="InterPro" id="IPR022907">
    <property type="entry name" value="VapC_family"/>
</dbReference>
<evidence type="ECO:0000259" key="8">
    <source>
        <dbReference type="Pfam" id="PF01850"/>
    </source>
</evidence>
<dbReference type="Gene3D" id="3.40.50.1010">
    <property type="entry name" value="5'-nuclease"/>
    <property type="match status" value="1"/>
</dbReference>
<keyword evidence="6" id="KW-0460">Magnesium</keyword>
<organism evidence="9">
    <name type="scientific">freshwater metagenome</name>
    <dbReference type="NCBI Taxonomy" id="449393"/>
    <lineage>
        <taxon>unclassified sequences</taxon>
        <taxon>metagenomes</taxon>
        <taxon>ecological metagenomes</taxon>
    </lineage>
</organism>